<proteinExistence type="predicted"/>
<protein>
    <submittedName>
        <fullName evidence="4">NUDIX hydrolase</fullName>
    </submittedName>
</protein>
<dbReference type="CDD" id="cd24161">
    <property type="entry name" value="NUDIX_ADPRase_Ndx2"/>
    <property type="match status" value="1"/>
</dbReference>
<keyword evidence="5" id="KW-1185">Reference proteome</keyword>
<evidence type="ECO:0000259" key="3">
    <source>
        <dbReference type="PROSITE" id="PS51462"/>
    </source>
</evidence>
<dbReference type="Proteomes" id="UP001501771">
    <property type="component" value="Unassembled WGS sequence"/>
</dbReference>
<sequence length="201" mass="21791">MSGSPAARRASESGSRLPILARMETLGSHQVYANPWIAVREDAVRRSDGSTGTYWVVDTSDIALVIPGDGDRLHLVEQYRHPVGGRRWEFPSGSADERLDLDATEVAARELREETGLVAGSLVPLGTLDVTPSTLNQRCSVFLATDLTQEAPQREQAEQDMRSAWFSRGDIERMIRDGAITDAKSLAAYALLLVGGASSHG</sequence>
<name>A0ABP5LRC5_9ACTN</name>
<keyword evidence="2 4" id="KW-0378">Hydrolase</keyword>
<dbReference type="PANTHER" id="PTHR11839:SF18">
    <property type="entry name" value="NUDIX HYDROLASE DOMAIN-CONTAINING PROTEIN"/>
    <property type="match status" value="1"/>
</dbReference>
<gene>
    <name evidence="4" type="ORF">GCM10009844_35780</name>
</gene>
<dbReference type="Pfam" id="PF00293">
    <property type="entry name" value="NUDIX"/>
    <property type="match status" value="1"/>
</dbReference>
<accession>A0ABP5LRC5</accession>
<dbReference type="SUPFAM" id="SSF55811">
    <property type="entry name" value="Nudix"/>
    <property type="match status" value="1"/>
</dbReference>
<reference evidence="5" key="1">
    <citation type="journal article" date="2019" name="Int. J. Syst. Evol. Microbiol.">
        <title>The Global Catalogue of Microorganisms (GCM) 10K type strain sequencing project: providing services to taxonomists for standard genome sequencing and annotation.</title>
        <authorList>
            <consortium name="The Broad Institute Genomics Platform"/>
            <consortium name="The Broad Institute Genome Sequencing Center for Infectious Disease"/>
            <person name="Wu L."/>
            <person name="Ma J."/>
        </authorList>
    </citation>
    <scope>NUCLEOTIDE SEQUENCE [LARGE SCALE GENOMIC DNA]</scope>
    <source>
        <strain evidence="5">JCM 16022</strain>
    </source>
</reference>
<dbReference type="InterPro" id="IPR000086">
    <property type="entry name" value="NUDIX_hydrolase_dom"/>
</dbReference>
<evidence type="ECO:0000313" key="5">
    <source>
        <dbReference type="Proteomes" id="UP001501771"/>
    </source>
</evidence>
<comment type="caution">
    <text evidence="4">The sequence shown here is derived from an EMBL/GenBank/DDBJ whole genome shotgun (WGS) entry which is preliminary data.</text>
</comment>
<dbReference type="Gene3D" id="3.90.79.10">
    <property type="entry name" value="Nucleoside Triphosphate Pyrophosphohydrolase"/>
    <property type="match status" value="1"/>
</dbReference>
<comment type="cofactor">
    <cofactor evidence="1">
        <name>Mg(2+)</name>
        <dbReference type="ChEBI" id="CHEBI:18420"/>
    </cofactor>
</comment>
<dbReference type="PROSITE" id="PS51462">
    <property type="entry name" value="NUDIX"/>
    <property type="match status" value="1"/>
</dbReference>
<evidence type="ECO:0000256" key="2">
    <source>
        <dbReference type="ARBA" id="ARBA00022801"/>
    </source>
</evidence>
<dbReference type="InterPro" id="IPR015797">
    <property type="entry name" value="NUDIX_hydrolase-like_dom_sf"/>
</dbReference>
<feature type="domain" description="Nudix hydrolase" evidence="3">
    <location>
        <begin position="55"/>
        <end position="188"/>
    </location>
</feature>
<dbReference type="GO" id="GO:0016787">
    <property type="term" value="F:hydrolase activity"/>
    <property type="evidence" value="ECO:0007669"/>
    <property type="project" value="UniProtKB-KW"/>
</dbReference>
<evidence type="ECO:0000256" key="1">
    <source>
        <dbReference type="ARBA" id="ARBA00001946"/>
    </source>
</evidence>
<organism evidence="4 5">
    <name type="scientific">Nocardioides koreensis</name>
    <dbReference type="NCBI Taxonomy" id="433651"/>
    <lineage>
        <taxon>Bacteria</taxon>
        <taxon>Bacillati</taxon>
        <taxon>Actinomycetota</taxon>
        <taxon>Actinomycetes</taxon>
        <taxon>Propionibacteriales</taxon>
        <taxon>Nocardioidaceae</taxon>
        <taxon>Nocardioides</taxon>
    </lineage>
</organism>
<dbReference type="PANTHER" id="PTHR11839">
    <property type="entry name" value="UDP/ADP-SUGAR PYROPHOSPHATASE"/>
    <property type="match status" value="1"/>
</dbReference>
<dbReference type="EMBL" id="BAAAQR010000012">
    <property type="protein sequence ID" value="GAA2152426.1"/>
    <property type="molecule type" value="Genomic_DNA"/>
</dbReference>
<evidence type="ECO:0000313" key="4">
    <source>
        <dbReference type="EMBL" id="GAA2152426.1"/>
    </source>
</evidence>